<dbReference type="HOGENOM" id="CLU_1438100_0_0_2"/>
<dbReference type="Proteomes" id="UP000030649">
    <property type="component" value="Unassembled WGS sequence"/>
</dbReference>
<dbReference type="AlphaFoldDB" id="U1MMV1"/>
<evidence type="ECO:0000256" key="1">
    <source>
        <dbReference type="SAM" id="MobiDB-lite"/>
    </source>
</evidence>
<feature type="compositionally biased region" description="Basic and acidic residues" evidence="1">
    <location>
        <begin position="71"/>
        <end position="89"/>
    </location>
</feature>
<organism evidence="2 3">
    <name type="scientific">Haloquadratum walsbyi J07HQW1</name>
    <dbReference type="NCBI Taxonomy" id="1238424"/>
    <lineage>
        <taxon>Archaea</taxon>
        <taxon>Methanobacteriati</taxon>
        <taxon>Methanobacteriota</taxon>
        <taxon>Stenosarchaea group</taxon>
        <taxon>Halobacteria</taxon>
        <taxon>Halobacteriales</taxon>
        <taxon>Haloferacaceae</taxon>
        <taxon>Haloquadratum</taxon>
    </lineage>
</organism>
<name>U1MMV1_9EURY</name>
<dbReference type="EMBL" id="KE356560">
    <property type="protein sequence ID" value="ERG91109.1"/>
    <property type="molecule type" value="Genomic_DNA"/>
</dbReference>
<accession>U1MMV1</accession>
<feature type="compositionally biased region" description="Basic and acidic residues" evidence="1">
    <location>
        <begin position="1"/>
        <end position="24"/>
    </location>
</feature>
<reference evidence="2 3" key="1">
    <citation type="journal article" date="2013" name="PLoS ONE">
        <title>Assembly-driven community genomics of a hypersaline microbial ecosystem.</title>
        <authorList>
            <person name="Podell S."/>
            <person name="Ugalde J.A."/>
            <person name="Narasingarao P."/>
            <person name="Banfield J.F."/>
            <person name="Heidelberg K.B."/>
            <person name="Allen E.E."/>
        </authorList>
    </citation>
    <scope>NUCLEOTIDE SEQUENCE [LARGE SCALE GENOMIC DNA]</scope>
    <source>
        <strain evidence="3">J07HQW1</strain>
    </source>
</reference>
<feature type="region of interest" description="Disordered" evidence="1">
    <location>
        <begin position="1"/>
        <end position="96"/>
    </location>
</feature>
<sequence>MSHEMEYNHRRDASEHSQQRRVDCDTEDNSSDTDGNHNDGDNPATQACFDNQDTSSSTSVSRCIPAMIRTDGGHDKETESMPGENKSEDQNETVDETETVKSIGIVEAQECAKAAAEELFEHDFKSVIKVEAEDNNEWRTVIELVERRAVPDTQDIIGRYQLKLTSTGDVAGYELLERYQRGDMKEEL</sequence>
<dbReference type="InterPro" id="IPR008634">
    <property type="entry name" value="Gas-vesicle_GvpO"/>
</dbReference>
<dbReference type="STRING" id="1238424.J07HQW1_01141"/>
<dbReference type="GO" id="GO:0031412">
    <property type="term" value="P:gas vesicle organization"/>
    <property type="evidence" value="ECO:0007669"/>
    <property type="project" value="InterPro"/>
</dbReference>
<evidence type="ECO:0000313" key="3">
    <source>
        <dbReference type="Proteomes" id="UP000030649"/>
    </source>
</evidence>
<evidence type="ECO:0000313" key="2">
    <source>
        <dbReference type="EMBL" id="ERG91109.1"/>
    </source>
</evidence>
<protein>
    <submittedName>
        <fullName evidence="2">Gas vesicle synthesis protein GvpO</fullName>
    </submittedName>
</protein>
<dbReference type="Pfam" id="PF05800">
    <property type="entry name" value="GvpO"/>
    <property type="match status" value="1"/>
</dbReference>
<gene>
    <name evidence="2" type="ORF">J07HQW1_01141</name>
</gene>
<feature type="compositionally biased region" description="Polar residues" evidence="1">
    <location>
        <begin position="43"/>
        <end position="61"/>
    </location>
</feature>
<proteinExistence type="predicted"/>